<dbReference type="EMBL" id="JAVRRT010000002">
    <property type="protein sequence ID" value="KAK5174744.1"/>
    <property type="molecule type" value="Genomic_DNA"/>
</dbReference>
<comment type="caution">
    <text evidence="1">The sequence shown here is derived from an EMBL/GenBank/DDBJ whole genome shotgun (WGS) entry which is preliminary data.</text>
</comment>
<dbReference type="RefSeq" id="XP_064663413.1">
    <property type="nucleotide sequence ID" value="XM_064799086.1"/>
</dbReference>
<dbReference type="AlphaFoldDB" id="A0AAV9PPS1"/>
<evidence type="ECO:0000313" key="2">
    <source>
        <dbReference type="Proteomes" id="UP001337655"/>
    </source>
</evidence>
<evidence type="ECO:0000313" key="1">
    <source>
        <dbReference type="EMBL" id="KAK5174744.1"/>
    </source>
</evidence>
<organism evidence="1 2">
    <name type="scientific">Saxophila tyrrhenica</name>
    <dbReference type="NCBI Taxonomy" id="1690608"/>
    <lineage>
        <taxon>Eukaryota</taxon>
        <taxon>Fungi</taxon>
        <taxon>Dikarya</taxon>
        <taxon>Ascomycota</taxon>
        <taxon>Pezizomycotina</taxon>
        <taxon>Dothideomycetes</taxon>
        <taxon>Dothideomycetidae</taxon>
        <taxon>Mycosphaerellales</taxon>
        <taxon>Extremaceae</taxon>
        <taxon>Saxophila</taxon>
    </lineage>
</organism>
<accession>A0AAV9PPS1</accession>
<evidence type="ECO:0008006" key="3">
    <source>
        <dbReference type="Google" id="ProtNLM"/>
    </source>
</evidence>
<protein>
    <recommendedName>
        <fullName evidence="3">NACHT-NTPase and P-loop NTPases N-terminal domain-containing protein</fullName>
    </recommendedName>
</protein>
<dbReference type="Proteomes" id="UP001337655">
    <property type="component" value="Unassembled WGS sequence"/>
</dbReference>
<name>A0AAV9PPS1_9PEZI</name>
<keyword evidence="2" id="KW-1185">Reference proteome</keyword>
<dbReference type="GeneID" id="89923174"/>
<proteinExistence type="predicted"/>
<sequence length="427" mass="47515">MAEFAVGASAAGFISLGLQVTNGLIKYCDAWKEFEKDAKTGLIRLRGLSHILEVLNSVMAGSDLVGRPSFDTVASTIEDCGDSLLEMEKLHLSCFRTSESTVVPKALTAQLLRARYPFRKVKIKTLSALLNDLQINLNTALMVIQSDGFNYLSGVLKSQHQQSLGQMSSIHVELQGTSALMQSTVMRLEDLPTQLDRLQRVARPSSNATEPLLTNAVSRATSDEFNAMGTNLRTWKKPGLQASPTFGCQCKPGFTYRNTTGLGSFHYSSEEWSQHVPSCPAYRTTQRRRRKAIKVMLPFYWWQGGQYVVLDFSIGAGNTTIRRSLACRRILPPDNPFKKLLEQHHGATLFQDAGEGQLRQKLATMFETGLISPHDVEGDYQRTLLHMTVELVVLNYSRGCNLSAFLAILQDLIEAGVPTHEYDDFDE</sequence>
<reference evidence="1 2" key="1">
    <citation type="submission" date="2023-08" db="EMBL/GenBank/DDBJ databases">
        <title>Black Yeasts Isolated from many extreme environments.</title>
        <authorList>
            <person name="Coleine C."/>
            <person name="Stajich J.E."/>
            <person name="Selbmann L."/>
        </authorList>
    </citation>
    <scope>NUCLEOTIDE SEQUENCE [LARGE SCALE GENOMIC DNA]</scope>
    <source>
        <strain evidence="1 2">CCFEE 5935</strain>
    </source>
</reference>
<gene>
    <name evidence="1" type="ORF">LTR77_001827</name>
</gene>